<dbReference type="InterPro" id="IPR000276">
    <property type="entry name" value="GPCR_Rhodpsn"/>
</dbReference>
<feature type="domain" description="G-protein coupled receptors family 1 profile" evidence="10">
    <location>
        <begin position="32"/>
        <end position="289"/>
    </location>
</feature>
<keyword evidence="4 9" id="KW-1133">Transmembrane helix</keyword>
<dbReference type="GO" id="GO:0005886">
    <property type="term" value="C:plasma membrane"/>
    <property type="evidence" value="ECO:0007669"/>
    <property type="project" value="UniProtKB-SubCell"/>
</dbReference>
<evidence type="ECO:0000256" key="6">
    <source>
        <dbReference type="ARBA" id="ARBA00023136"/>
    </source>
</evidence>
<evidence type="ECO:0000256" key="4">
    <source>
        <dbReference type="ARBA" id="ARBA00022989"/>
    </source>
</evidence>
<sequence length="336" mass="39283">MSSTQTIDYLNNLSKQLNIYLSSFFYIFGNISTSLCLLMFISMKRFRKNPSSTYLLSSSMAGFVLINTSYLTRVFLPNFIFDPSTTSLIWCKLRQYIGHLSSLIFLYCISWAMMDQYLSTSKKVRLRQFSTVKIARRLVSLTFLFSFIHSIPLIIYNEINISTITNIRSCVITNNLIYRNYVTYFVIPFVLGIFPTFLMIIFAILSYANINYLHQRQMRTQVQHQLTRMVSAQTFFVIIGMIAYTAQTIYNLVTTSTLKSPFRQAQENVALTITGVLAYTGYVFNFYIYIFVSPTLRKHFKELIQKFLYYFTCHFIRNNRTQPAHITQNNLQLDGK</sequence>
<evidence type="ECO:0000259" key="10">
    <source>
        <dbReference type="PROSITE" id="PS50262"/>
    </source>
</evidence>
<feature type="transmembrane region" description="Helical" evidence="9">
    <location>
        <begin position="20"/>
        <end position="41"/>
    </location>
</feature>
<dbReference type="AlphaFoldDB" id="A0A813UQ36"/>
<feature type="transmembrane region" description="Helical" evidence="9">
    <location>
        <begin position="181"/>
        <end position="208"/>
    </location>
</feature>
<dbReference type="EMBL" id="CAJNOG010000043">
    <property type="protein sequence ID" value="CAF0829133.1"/>
    <property type="molecule type" value="Genomic_DNA"/>
</dbReference>
<comment type="caution">
    <text evidence="11">The sequence shown here is derived from an EMBL/GenBank/DDBJ whole genome shotgun (WGS) entry which is preliminary data.</text>
</comment>
<evidence type="ECO:0000256" key="8">
    <source>
        <dbReference type="ARBA" id="ARBA00023224"/>
    </source>
</evidence>
<keyword evidence="3 9" id="KW-0812">Transmembrane</keyword>
<dbReference type="Proteomes" id="UP000663844">
    <property type="component" value="Unassembled WGS sequence"/>
</dbReference>
<organism evidence="11 13">
    <name type="scientific">Adineta steineri</name>
    <dbReference type="NCBI Taxonomy" id="433720"/>
    <lineage>
        <taxon>Eukaryota</taxon>
        <taxon>Metazoa</taxon>
        <taxon>Spiralia</taxon>
        <taxon>Gnathifera</taxon>
        <taxon>Rotifera</taxon>
        <taxon>Eurotatoria</taxon>
        <taxon>Bdelloidea</taxon>
        <taxon>Adinetida</taxon>
        <taxon>Adinetidae</taxon>
        <taxon>Adineta</taxon>
    </lineage>
</organism>
<reference evidence="11" key="1">
    <citation type="submission" date="2021-02" db="EMBL/GenBank/DDBJ databases">
        <authorList>
            <person name="Nowell W R."/>
        </authorList>
    </citation>
    <scope>NUCLEOTIDE SEQUENCE</scope>
</reference>
<dbReference type="InterPro" id="IPR017452">
    <property type="entry name" value="GPCR_Rhodpsn_7TM"/>
</dbReference>
<dbReference type="PANTHER" id="PTHR24229:SF40">
    <property type="entry name" value="ALLATOSTATIN C RECEPTOR 1-RELATED"/>
    <property type="match status" value="1"/>
</dbReference>
<evidence type="ECO:0000256" key="9">
    <source>
        <dbReference type="SAM" id="Phobius"/>
    </source>
</evidence>
<feature type="transmembrane region" description="Helical" evidence="9">
    <location>
        <begin position="96"/>
        <end position="114"/>
    </location>
</feature>
<dbReference type="Proteomes" id="UP000663845">
    <property type="component" value="Unassembled WGS sequence"/>
</dbReference>
<evidence type="ECO:0000256" key="2">
    <source>
        <dbReference type="ARBA" id="ARBA00022475"/>
    </source>
</evidence>
<feature type="transmembrane region" description="Helical" evidence="9">
    <location>
        <begin position="270"/>
        <end position="292"/>
    </location>
</feature>
<dbReference type="Gene3D" id="1.20.1070.10">
    <property type="entry name" value="Rhodopsin 7-helix transmembrane proteins"/>
    <property type="match status" value="1"/>
</dbReference>
<evidence type="ECO:0000256" key="3">
    <source>
        <dbReference type="ARBA" id="ARBA00022692"/>
    </source>
</evidence>
<feature type="transmembrane region" description="Helical" evidence="9">
    <location>
        <begin position="134"/>
        <end position="156"/>
    </location>
</feature>
<comment type="subcellular location">
    <subcellularLocation>
        <location evidence="1">Cell membrane</location>
        <topology evidence="1">Multi-pass membrane protein</topology>
    </subcellularLocation>
</comment>
<dbReference type="PROSITE" id="PS50262">
    <property type="entry name" value="G_PROTEIN_RECEP_F1_2"/>
    <property type="match status" value="1"/>
</dbReference>
<keyword evidence="8" id="KW-0807">Transducer</keyword>
<feature type="transmembrane region" description="Helical" evidence="9">
    <location>
        <begin position="229"/>
        <end position="250"/>
    </location>
</feature>
<feature type="transmembrane region" description="Helical" evidence="9">
    <location>
        <begin position="53"/>
        <end position="76"/>
    </location>
</feature>
<accession>A0A813UQ36</accession>
<dbReference type="EMBL" id="CAJOAZ010001808">
    <property type="protein sequence ID" value="CAF3859877.1"/>
    <property type="molecule type" value="Genomic_DNA"/>
</dbReference>
<dbReference type="GO" id="GO:0042277">
    <property type="term" value="F:peptide binding"/>
    <property type="evidence" value="ECO:0007669"/>
    <property type="project" value="TreeGrafter"/>
</dbReference>
<protein>
    <recommendedName>
        <fullName evidence="10">G-protein coupled receptors family 1 profile domain-containing protein</fullName>
    </recommendedName>
</protein>
<dbReference type="GO" id="GO:0004930">
    <property type="term" value="F:G protein-coupled receptor activity"/>
    <property type="evidence" value="ECO:0007669"/>
    <property type="project" value="UniProtKB-KW"/>
</dbReference>
<evidence type="ECO:0000313" key="12">
    <source>
        <dbReference type="EMBL" id="CAF3859877.1"/>
    </source>
</evidence>
<name>A0A813UQ36_9BILA</name>
<keyword evidence="7" id="KW-0675">Receptor</keyword>
<keyword evidence="6 9" id="KW-0472">Membrane</keyword>
<keyword evidence="2" id="KW-1003">Cell membrane</keyword>
<evidence type="ECO:0000313" key="13">
    <source>
        <dbReference type="Proteomes" id="UP000663845"/>
    </source>
</evidence>
<evidence type="ECO:0000256" key="7">
    <source>
        <dbReference type="ARBA" id="ARBA00023170"/>
    </source>
</evidence>
<evidence type="ECO:0000313" key="11">
    <source>
        <dbReference type="EMBL" id="CAF0829133.1"/>
    </source>
</evidence>
<gene>
    <name evidence="11" type="ORF">JYZ213_LOCUS6736</name>
    <name evidence="12" type="ORF">OXD698_LOCUS21752</name>
</gene>
<proteinExistence type="predicted"/>
<keyword evidence="5" id="KW-0297">G-protein coupled receptor</keyword>
<dbReference type="PANTHER" id="PTHR24229">
    <property type="entry name" value="NEUROPEPTIDES RECEPTOR"/>
    <property type="match status" value="1"/>
</dbReference>
<dbReference type="SUPFAM" id="SSF81321">
    <property type="entry name" value="Family A G protein-coupled receptor-like"/>
    <property type="match status" value="1"/>
</dbReference>
<dbReference type="Pfam" id="PF00001">
    <property type="entry name" value="7tm_1"/>
    <property type="match status" value="1"/>
</dbReference>
<evidence type="ECO:0000256" key="5">
    <source>
        <dbReference type="ARBA" id="ARBA00023040"/>
    </source>
</evidence>
<evidence type="ECO:0000256" key="1">
    <source>
        <dbReference type="ARBA" id="ARBA00004651"/>
    </source>
</evidence>
<dbReference type="GO" id="GO:0043005">
    <property type="term" value="C:neuron projection"/>
    <property type="evidence" value="ECO:0007669"/>
    <property type="project" value="TreeGrafter"/>
</dbReference>